<dbReference type="Gene3D" id="1.10.10.10">
    <property type="entry name" value="Winged helix-like DNA-binding domain superfamily/Winged helix DNA-binding domain"/>
    <property type="match status" value="1"/>
</dbReference>
<dbReference type="Proteomes" id="UP000250197">
    <property type="component" value="Chromosome"/>
</dbReference>
<keyword evidence="4" id="KW-0010">Activator</keyword>
<dbReference type="KEGG" id="cstr:CBE89_03595"/>
<dbReference type="Gene3D" id="3.40.190.10">
    <property type="entry name" value="Periplasmic binding protein-like II"/>
    <property type="match status" value="2"/>
</dbReference>
<dbReference type="PROSITE" id="PS50931">
    <property type="entry name" value="HTH_LYSR"/>
    <property type="match status" value="1"/>
</dbReference>
<dbReference type="InterPro" id="IPR005119">
    <property type="entry name" value="LysR_subst-bd"/>
</dbReference>
<protein>
    <submittedName>
        <fullName evidence="7">LysR family transcriptional regulator</fullName>
    </submittedName>
</protein>
<evidence type="ECO:0000313" key="7">
    <source>
        <dbReference type="EMBL" id="ART20676.1"/>
    </source>
</evidence>
<dbReference type="FunFam" id="1.10.10.10:FF:000001">
    <property type="entry name" value="LysR family transcriptional regulator"/>
    <property type="match status" value="1"/>
</dbReference>
<dbReference type="AlphaFoldDB" id="A0A2Z2IWL6"/>
<dbReference type="PRINTS" id="PR00039">
    <property type="entry name" value="HTHLYSR"/>
</dbReference>
<dbReference type="Pfam" id="PF03466">
    <property type="entry name" value="LysR_substrate"/>
    <property type="match status" value="1"/>
</dbReference>
<feature type="domain" description="HTH lysR-type" evidence="6">
    <location>
        <begin position="1"/>
        <end position="58"/>
    </location>
</feature>
<dbReference type="InterPro" id="IPR000847">
    <property type="entry name" value="LysR_HTH_N"/>
</dbReference>
<evidence type="ECO:0000256" key="2">
    <source>
        <dbReference type="ARBA" id="ARBA00023015"/>
    </source>
</evidence>
<evidence type="ECO:0000256" key="5">
    <source>
        <dbReference type="ARBA" id="ARBA00023163"/>
    </source>
</evidence>
<keyword evidence="3" id="KW-0238">DNA-binding</keyword>
<reference evidence="7 8" key="1">
    <citation type="submission" date="2017-05" db="EMBL/GenBank/DDBJ databases">
        <title>Complete genome sequence of Corynebacterium striatum KC-Na-1 isolated from Neophocaena asiaeorientalis in Korea.</title>
        <authorList>
            <person name="Kim J.H."/>
            <person name="Lee K."/>
        </authorList>
    </citation>
    <scope>NUCLEOTIDE SEQUENCE [LARGE SCALE GENOMIC DNA]</scope>
    <source>
        <strain evidence="7 8">KC-Na-01</strain>
    </source>
</reference>
<sequence length="315" mass="34785">MDSRQLLYFRSVVDHGSFTHAAEALDMTQPSLSLSIRKLEKELNVQLLTRGRAGVKTTEAGDYLYSIASKVETLLSDATQRISEIAEGTAGSVSISSAPEFNWLFMPEVLHRMVERAPDVSIFLDDPEPTITLNRVLEGSIDLGLMPSTDPQTFAQRYRDELIVHVATEMEFRVAVPERLSHLPDPVSLADLSKETWILPPRHPEFIGLPELLDQVFLKTPDAVPSRIQEISTLQTGLPLVSGGIGICLLPSSAQALNHRGIHYRRIAEGIPPMQALLILRRDRDLSPAANQLVDLILDVGGESEESLLDNANLL</sequence>
<dbReference type="PANTHER" id="PTHR30346:SF0">
    <property type="entry name" value="HCA OPERON TRANSCRIPTIONAL ACTIVATOR HCAR"/>
    <property type="match status" value="1"/>
</dbReference>
<dbReference type="GO" id="GO:0003677">
    <property type="term" value="F:DNA binding"/>
    <property type="evidence" value="ECO:0007669"/>
    <property type="project" value="UniProtKB-KW"/>
</dbReference>
<name>A0A2Z2IWL6_CORST</name>
<dbReference type="InterPro" id="IPR036388">
    <property type="entry name" value="WH-like_DNA-bd_sf"/>
</dbReference>
<keyword evidence="5" id="KW-0804">Transcription</keyword>
<proteinExistence type="inferred from homology"/>
<dbReference type="CDD" id="cd08414">
    <property type="entry name" value="PBP2_LTTR_aromatics_like"/>
    <property type="match status" value="1"/>
</dbReference>
<dbReference type="EMBL" id="CP021252">
    <property type="protein sequence ID" value="ART20676.1"/>
    <property type="molecule type" value="Genomic_DNA"/>
</dbReference>
<accession>A0A2Z2IWL6</accession>
<dbReference type="Pfam" id="PF00126">
    <property type="entry name" value="HTH_1"/>
    <property type="match status" value="1"/>
</dbReference>
<dbReference type="GO" id="GO:0003700">
    <property type="term" value="F:DNA-binding transcription factor activity"/>
    <property type="evidence" value="ECO:0007669"/>
    <property type="project" value="InterPro"/>
</dbReference>
<gene>
    <name evidence="7" type="ORF">CBE89_03595</name>
</gene>
<dbReference type="SUPFAM" id="SSF53850">
    <property type="entry name" value="Periplasmic binding protein-like II"/>
    <property type="match status" value="1"/>
</dbReference>
<keyword evidence="2" id="KW-0805">Transcription regulation</keyword>
<dbReference type="InterPro" id="IPR036390">
    <property type="entry name" value="WH_DNA-bd_sf"/>
</dbReference>
<organism evidence="7 8">
    <name type="scientific">Corynebacterium striatum</name>
    <dbReference type="NCBI Taxonomy" id="43770"/>
    <lineage>
        <taxon>Bacteria</taxon>
        <taxon>Bacillati</taxon>
        <taxon>Actinomycetota</taxon>
        <taxon>Actinomycetes</taxon>
        <taxon>Mycobacteriales</taxon>
        <taxon>Corynebacteriaceae</taxon>
        <taxon>Corynebacterium</taxon>
    </lineage>
</organism>
<evidence type="ECO:0000259" key="6">
    <source>
        <dbReference type="PROSITE" id="PS50931"/>
    </source>
</evidence>
<dbReference type="SUPFAM" id="SSF46785">
    <property type="entry name" value="Winged helix' DNA-binding domain"/>
    <property type="match status" value="1"/>
</dbReference>
<dbReference type="RefSeq" id="WP_086890830.1">
    <property type="nucleotide sequence ID" value="NZ_CP021252.1"/>
</dbReference>
<evidence type="ECO:0000256" key="3">
    <source>
        <dbReference type="ARBA" id="ARBA00023125"/>
    </source>
</evidence>
<evidence type="ECO:0000313" key="8">
    <source>
        <dbReference type="Proteomes" id="UP000250197"/>
    </source>
</evidence>
<dbReference type="PANTHER" id="PTHR30346">
    <property type="entry name" value="TRANSCRIPTIONAL DUAL REGULATOR HCAR-RELATED"/>
    <property type="match status" value="1"/>
</dbReference>
<evidence type="ECO:0000256" key="1">
    <source>
        <dbReference type="ARBA" id="ARBA00009437"/>
    </source>
</evidence>
<comment type="similarity">
    <text evidence="1">Belongs to the LysR transcriptional regulatory family.</text>
</comment>
<evidence type="ECO:0000256" key="4">
    <source>
        <dbReference type="ARBA" id="ARBA00023159"/>
    </source>
</evidence>
<dbReference type="GO" id="GO:0032993">
    <property type="term" value="C:protein-DNA complex"/>
    <property type="evidence" value="ECO:0007669"/>
    <property type="project" value="TreeGrafter"/>
</dbReference>